<evidence type="ECO:0000313" key="3">
    <source>
        <dbReference type="Proteomes" id="UP001320715"/>
    </source>
</evidence>
<sequence>MLHALLGLAVGLGVGIAPVWSLDSGWAETEGGRMRLVIDPAPRDDGSIGGFLDVDLQPGWKTYWRDPGGAGIPPMIDFSQSRGVAFEAMHYPPPQRIDDGYAIWAGYTAPVRFPLTFSRTASGGAQIHASAFIGICEKICVPFQAELVVDMPGETVGHDAAAQAVDAAFARLPEAAGPDFSVETAQLGTNATQLTISAKLPAFRPSGVIPELFVTGPEGFAFAPPELIRDEGSRIEWSVRVEPPSKGTLDTATLPLDVVVTLGQRALGQSISAVPAPGN</sequence>
<dbReference type="Proteomes" id="UP001320715">
    <property type="component" value="Unassembled WGS sequence"/>
</dbReference>
<reference evidence="2 3" key="1">
    <citation type="submission" date="2020-01" db="EMBL/GenBank/DDBJ databases">
        <title>Genomes of bacteria type strains.</title>
        <authorList>
            <person name="Chen J."/>
            <person name="Zhu S."/>
            <person name="Yang J."/>
        </authorList>
    </citation>
    <scope>NUCLEOTIDE SEQUENCE [LARGE SCALE GENOMIC DNA]</scope>
    <source>
        <strain evidence="2 3">DSM 16655</strain>
    </source>
</reference>
<organism evidence="2 3">
    <name type="scientific">Hoeflea alexandrii</name>
    <dbReference type="NCBI Taxonomy" id="288436"/>
    <lineage>
        <taxon>Bacteria</taxon>
        <taxon>Pseudomonadati</taxon>
        <taxon>Pseudomonadota</taxon>
        <taxon>Alphaproteobacteria</taxon>
        <taxon>Hyphomicrobiales</taxon>
        <taxon>Rhizobiaceae</taxon>
        <taxon>Hoeflea</taxon>
    </lineage>
</organism>
<dbReference type="RefSeq" id="WP_252916451.1">
    <property type="nucleotide sequence ID" value="NZ_JAAAML010000003.1"/>
</dbReference>
<protein>
    <recommendedName>
        <fullName evidence="1">Thiol:disulfide interchange protein DsbD N-terminal domain-containing protein</fullName>
    </recommendedName>
</protein>
<dbReference type="EMBL" id="JAAAML010000003">
    <property type="protein sequence ID" value="MCO6409627.1"/>
    <property type="molecule type" value="Genomic_DNA"/>
</dbReference>
<dbReference type="InterPro" id="IPR028250">
    <property type="entry name" value="DsbDN"/>
</dbReference>
<accession>A0ABT1CTW1</accession>
<proteinExistence type="predicted"/>
<feature type="domain" description="Thiol:disulfide interchange protein DsbD N-terminal" evidence="1">
    <location>
        <begin position="51"/>
        <end position="148"/>
    </location>
</feature>
<gene>
    <name evidence="2" type="ORF">GTW23_15700</name>
</gene>
<keyword evidence="3" id="KW-1185">Reference proteome</keyword>
<evidence type="ECO:0000313" key="2">
    <source>
        <dbReference type="EMBL" id="MCO6409627.1"/>
    </source>
</evidence>
<comment type="caution">
    <text evidence="2">The sequence shown here is derived from an EMBL/GenBank/DDBJ whole genome shotgun (WGS) entry which is preliminary data.</text>
</comment>
<evidence type="ECO:0000259" key="1">
    <source>
        <dbReference type="Pfam" id="PF11412"/>
    </source>
</evidence>
<dbReference type="Pfam" id="PF11412">
    <property type="entry name" value="DsbD_N"/>
    <property type="match status" value="1"/>
</dbReference>
<name>A0ABT1CTW1_9HYPH</name>